<evidence type="ECO:0000313" key="3">
    <source>
        <dbReference type="EMBL" id="OOM06334.1"/>
    </source>
</evidence>
<keyword evidence="1" id="KW-0812">Transmembrane</keyword>
<feature type="signal peptide" evidence="2">
    <location>
        <begin position="1"/>
        <end position="24"/>
    </location>
</feature>
<name>A0A1S8MQ64_CLOSA</name>
<dbReference type="AlphaFoldDB" id="A0A1S8MQ64"/>
<feature type="chain" id="PRO_5012774752" description="Membrane-anchored protein" evidence="2">
    <location>
        <begin position="25"/>
        <end position="322"/>
    </location>
</feature>
<dbReference type="RefSeq" id="WP_077867231.1">
    <property type="nucleotide sequence ID" value="NZ_LZYZ01000010.1"/>
</dbReference>
<protein>
    <recommendedName>
        <fullName evidence="5">Membrane-anchored protein</fullName>
    </recommendedName>
</protein>
<feature type="transmembrane region" description="Helical" evidence="1">
    <location>
        <begin position="260"/>
        <end position="279"/>
    </location>
</feature>
<evidence type="ECO:0000256" key="1">
    <source>
        <dbReference type="SAM" id="Phobius"/>
    </source>
</evidence>
<evidence type="ECO:0000313" key="4">
    <source>
        <dbReference type="Proteomes" id="UP000191154"/>
    </source>
</evidence>
<dbReference type="InterPro" id="IPR018682">
    <property type="entry name" value="DUF2167_membr"/>
</dbReference>
<comment type="caution">
    <text evidence="3">The sequence shown here is derived from an EMBL/GenBank/DDBJ whole genome shotgun (WGS) entry which is preliminary data.</text>
</comment>
<evidence type="ECO:0008006" key="5">
    <source>
        <dbReference type="Google" id="ProtNLM"/>
    </source>
</evidence>
<dbReference type="Pfam" id="PF09935">
    <property type="entry name" value="DUF2167"/>
    <property type="match status" value="1"/>
</dbReference>
<dbReference type="EMBL" id="LZYZ01000010">
    <property type="protein sequence ID" value="OOM06334.1"/>
    <property type="molecule type" value="Genomic_DNA"/>
</dbReference>
<keyword evidence="2" id="KW-0732">Signal</keyword>
<evidence type="ECO:0000256" key="2">
    <source>
        <dbReference type="SAM" id="SignalP"/>
    </source>
</evidence>
<accession>A0A1S8MQ64</accession>
<keyword evidence="1" id="KW-1133">Transmembrane helix</keyword>
<keyword evidence="1" id="KW-0472">Membrane</keyword>
<reference evidence="3 4" key="1">
    <citation type="submission" date="2016-05" db="EMBL/GenBank/DDBJ databases">
        <title>Microbial solvent formation.</title>
        <authorList>
            <person name="Poehlein A."/>
            <person name="Montoya Solano J.D."/>
            <person name="Flitsch S."/>
            <person name="Krabben P."/>
            <person name="Duerre P."/>
            <person name="Daniel R."/>
        </authorList>
    </citation>
    <scope>NUCLEOTIDE SEQUENCE [LARGE SCALE GENOMIC DNA]</scope>
    <source>
        <strain evidence="3 4">L1-8</strain>
    </source>
</reference>
<proteinExistence type="predicted"/>
<sequence length="322" mass="35775">MFKRILTLIVVLITTMLNTGIAHAEASVDLSKVNWIEGPKTVDVGTDLAKLDLPSEYMFANGKDTKEIMKKMDNTVSGAEQGIVFPKDDNENWYVLFEFDDIGYVEDKDANKIDADKLLSQIKEGTEKDNKERRKSGKPVLDIIGWDEKPHYDANTHNLTWSVLCNSEGTQIVNYNVRILGRGGVTEVTLVADKDEMEKVKPNLETIISKYSYKEGKKYTDYIKGDKVAEVGGLAALIAGGTGVAKIGIFAKILLMLKKAWMLIIVGIGAFFKGIMSIFKRKRKTTNEINNNSEHTTYGENTTVDAINENTSTVSDSLSDDN</sequence>
<gene>
    <name evidence="3" type="ORF">CLOSAC_42530</name>
</gene>
<dbReference type="Proteomes" id="UP000191154">
    <property type="component" value="Unassembled WGS sequence"/>
</dbReference>
<dbReference type="STRING" id="169679.CSACC_08340"/>
<organism evidence="3 4">
    <name type="scientific">Clostridium saccharobutylicum</name>
    <dbReference type="NCBI Taxonomy" id="169679"/>
    <lineage>
        <taxon>Bacteria</taxon>
        <taxon>Bacillati</taxon>
        <taxon>Bacillota</taxon>
        <taxon>Clostridia</taxon>
        <taxon>Eubacteriales</taxon>
        <taxon>Clostridiaceae</taxon>
        <taxon>Clostridium</taxon>
    </lineage>
</organism>